<keyword evidence="1" id="KW-0732">Signal</keyword>
<dbReference type="PANTHER" id="PTHR42923:SF39">
    <property type="entry name" value="AMINO OXIDASE"/>
    <property type="match status" value="1"/>
</dbReference>
<feature type="signal peptide" evidence="1">
    <location>
        <begin position="1"/>
        <end position="22"/>
    </location>
</feature>
<dbReference type="PROSITE" id="PS51318">
    <property type="entry name" value="TAT"/>
    <property type="match status" value="1"/>
</dbReference>
<dbReference type="GO" id="GO:0016491">
    <property type="term" value="F:oxidoreductase activity"/>
    <property type="evidence" value="ECO:0007669"/>
    <property type="project" value="TreeGrafter"/>
</dbReference>
<evidence type="ECO:0000256" key="1">
    <source>
        <dbReference type="SAM" id="SignalP"/>
    </source>
</evidence>
<dbReference type="HOGENOM" id="CLU_020971_0_0_10"/>
<dbReference type="OrthoDB" id="127573at2"/>
<accession>I0KG54</accession>
<feature type="chain" id="PRO_5003631456" evidence="1">
    <location>
        <begin position="23"/>
        <end position="555"/>
    </location>
</feature>
<dbReference type="EMBL" id="HE796683">
    <property type="protein sequence ID" value="CCH03107.1"/>
    <property type="molecule type" value="Genomic_DNA"/>
</dbReference>
<dbReference type="InterPro" id="IPR050464">
    <property type="entry name" value="Zeta_carotene_desat/Oxidored"/>
</dbReference>
<reference evidence="2 3" key="1">
    <citation type="journal article" date="2012" name="J. Bacteriol.">
        <title>Genome Sequence of Fibrella aestuarina BUZ 2T, a Filamentous Marine Bacterium.</title>
        <authorList>
            <person name="Filippini M."/>
            <person name="Qi W."/>
            <person name="Blom J."/>
            <person name="Goesmann A."/>
            <person name="Smits T.H."/>
            <person name="Bagheri H.C."/>
        </authorList>
    </citation>
    <scope>NUCLEOTIDE SEQUENCE [LARGE SCALE GENOMIC DNA]</scope>
    <source>
        <strain evidence="3">BUZ 2T</strain>
    </source>
</reference>
<dbReference type="STRING" id="1166018.FAES_5108"/>
<dbReference type="InterPro" id="IPR006311">
    <property type="entry name" value="TAT_signal"/>
</dbReference>
<dbReference type="InterPro" id="IPR019546">
    <property type="entry name" value="TAT_signal_bac_arc"/>
</dbReference>
<dbReference type="PANTHER" id="PTHR42923">
    <property type="entry name" value="PROTOPORPHYRINOGEN OXIDASE"/>
    <property type="match status" value="1"/>
</dbReference>
<proteinExistence type="predicted"/>
<dbReference type="SUPFAM" id="SSF51905">
    <property type="entry name" value="FAD/NAD(P)-binding domain"/>
    <property type="match status" value="1"/>
</dbReference>
<dbReference type="KEGG" id="fae:FAES_5108"/>
<keyword evidence="3" id="KW-1185">Reference proteome</keyword>
<dbReference type="RefSeq" id="WP_015334206.1">
    <property type="nucleotide sequence ID" value="NC_020054.1"/>
</dbReference>
<protein>
    <submittedName>
        <fullName evidence="2">Uncharacterized protein</fullName>
    </submittedName>
</protein>
<dbReference type="Proteomes" id="UP000011058">
    <property type="component" value="Chromosome"/>
</dbReference>
<dbReference type="eggNOG" id="COG1232">
    <property type="taxonomic scope" value="Bacteria"/>
</dbReference>
<dbReference type="InterPro" id="IPR036188">
    <property type="entry name" value="FAD/NAD-bd_sf"/>
</dbReference>
<dbReference type="AlphaFoldDB" id="I0KG54"/>
<name>I0KG54_9BACT</name>
<dbReference type="NCBIfam" id="TIGR01409">
    <property type="entry name" value="TAT_signal_seq"/>
    <property type="match status" value="1"/>
</dbReference>
<sequence length="555" mass="60487">MPTRRKFIAQTTLGAAALATGAAGCQPSGKPAASGPLTSFFERITGSDAAIPGQLLGPNQAAGHRFRDGMAFPQPTKTSTTDVLIVGGGVAGLSARRWLHKQGVRDVLLLELEEQVGGNAAHGRNTSTAYPWGAHYLPIADPTDHELIDFLTESRLITGFDRDLPIYDDYALCHDPEERLFLHGRWQEGLVPSEGIAEADKAQIARFFALIDTLKKAIGTDGNPAFAIPLDRSSADPAYRQLDAISFATYLDQQGFTSTYLRWYLAYCCKDDYGSLPEQTSAWAGLHYFAARRGQAANANSSAVLTWPEGNGFLADQLRQQGASPIQSQALVYALQRTQAGFEALVYDTRQHTTARVLARQVILAIPQFVAVRLLAQLDPDRAKLASAIHYAPWLVANLTVTDLAQAKGMPLCWDNVLYGADSVGYIVANHQHLTDDPQRVLTCYRPLCHAEPAVARRLAYETAREVWLSQLLDELETAHPGLRAQVQQADVWVWGHGMVSPTPGYIWGATRTQLRQPITGGIVMAHSDLSGVSIFEEAFHQGILAASHVLTQLA</sequence>
<dbReference type="PATRIC" id="fig|1166018.3.peg.2083"/>
<dbReference type="PROSITE" id="PS51257">
    <property type="entry name" value="PROKAR_LIPOPROTEIN"/>
    <property type="match status" value="1"/>
</dbReference>
<organism evidence="2 3">
    <name type="scientific">Fibrella aestuarina BUZ 2</name>
    <dbReference type="NCBI Taxonomy" id="1166018"/>
    <lineage>
        <taxon>Bacteria</taxon>
        <taxon>Pseudomonadati</taxon>
        <taxon>Bacteroidota</taxon>
        <taxon>Cytophagia</taxon>
        <taxon>Cytophagales</taxon>
        <taxon>Spirosomataceae</taxon>
        <taxon>Fibrella</taxon>
    </lineage>
</organism>
<dbReference type="Pfam" id="PF13450">
    <property type="entry name" value="NAD_binding_8"/>
    <property type="match status" value="1"/>
</dbReference>
<evidence type="ECO:0000313" key="3">
    <source>
        <dbReference type="Proteomes" id="UP000011058"/>
    </source>
</evidence>
<gene>
    <name evidence="2" type="ORF">FAES_5108</name>
</gene>
<dbReference type="Gene3D" id="3.50.50.60">
    <property type="entry name" value="FAD/NAD(P)-binding domain"/>
    <property type="match status" value="1"/>
</dbReference>
<evidence type="ECO:0000313" key="2">
    <source>
        <dbReference type="EMBL" id="CCH03107.1"/>
    </source>
</evidence>